<evidence type="ECO:0000256" key="2">
    <source>
        <dbReference type="ARBA" id="ARBA00006146"/>
    </source>
</evidence>
<dbReference type="PIRSF" id="PIRSF017228">
    <property type="entry name" value="Sphnglp_dlt4_des"/>
    <property type="match status" value="1"/>
</dbReference>
<keyword evidence="7 8" id="KW-0472">Membrane</keyword>
<reference evidence="11 12" key="1">
    <citation type="submission" date="2019-07" db="EMBL/GenBank/DDBJ databases">
        <authorList>
            <person name="Friedrich A."/>
            <person name="Schacherer J."/>
        </authorList>
    </citation>
    <scope>NUCLEOTIDE SEQUENCE [LARGE SCALE GENOMIC DNA]</scope>
</reference>
<dbReference type="Pfam" id="PF00487">
    <property type="entry name" value="FA_desaturase"/>
    <property type="match status" value="1"/>
</dbReference>
<accession>A0A7D9D058</accession>
<dbReference type="PANTHER" id="PTHR12879:SF8">
    <property type="entry name" value="SPHINGOLIPID DELTA(4)-DESATURASE DES1"/>
    <property type="match status" value="1"/>
</dbReference>
<evidence type="ECO:0000256" key="4">
    <source>
        <dbReference type="ARBA" id="ARBA00022989"/>
    </source>
</evidence>
<keyword evidence="8" id="KW-0746">Sphingolipid metabolism</keyword>
<dbReference type="AlphaFoldDB" id="A0A7D9D058"/>
<dbReference type="GO" id="GO:0046513">
    <property type="term" value="P:ceramide biosynthetic process"/>
    <property type="evidence" value="ECO:0007669"/>
    <property type="project" value="TreeGrafter"/>
</dbReference>
<comment type="pathway">
    <text evidence="8">Lipid metabolism; sphingolipid metabolism.</text>
</comment>
<keyword evidence="6 8" id="KW-0443">Lipid metabolism</keyword>
<dbReference type="SMART" id="SM01269">
    <property type="entry name" value="Lipid_DES"/>
    <property type="match status" value="1"/>
</dbReference>
<dbReference type="GO" id="GO:0016020">
    <property type="term" value="C:membrane"/>
    <property type="evidence" value="ECO:0007669"/>
    <property type="project" value="UniProtKB-SubCell"/>
</dbReference>
<keyword evidence="5 8" id="KW-0560">Oxidoreductase</keyword>
<dbReference type="PANTHER" id="PTHR12879">
    <property type="entry name" value="SPHINGOLIPID DELTA 4 DESATURASE/C-4 HYDROXYLASE PROTEIN DES2"/>
    <property type="match status" value="1"/>
</dbReference>
<comment type="subcellular location">
    <subcellularLocation>
        <location evidence="1">Membrane</location>
        <topology evidence="1">Multi-pass membrane protein</topology>
    </subcellularLocation>
</comment>
<dbReference type="Pfam" id="PF08557">
    <property type="entry name" value="Lipid_DES"/>
    <property type="match status" value="1"/>
</dbReference>
<keyword evidence="3" id="KW-0812">Transmembrane</keyword>
<evidence type="ECO:0000259" key="10">
    <source>
        <dbReference type="SMART" id="SM01269"/>
    </source>
</evidence>
<dbReference type="InterPro" id="IPR005804">
    <property type="entry name" value="FA_desaturase_dom"/>
</dbReference>
<feature type="domain" description="Sphingolipid delta4-desaturase N-terminal" evidence="10">
    <location>
        <begin position="43"/>
        <end position="81"/>
    </location>
</feature>
<dbReference type="InterPro" id="IPR011388">
    <property type="entry name" value="DES1/DES2"/>
</dbReference>
<evidence type="ECO:0000256" key="8">
    <source>
        <dbReference type="PIRNR" id="PIRNR017228"/>
    </source>
</evidence>
<dbReference type="CDD" id="cd03508">
    <property type="entry name" value="Delta4-sphingolipid-FADS-like"/>
    <property type="match status" value="1"/>
</dbReference>
<comment type="function">
    <text evidence="8">Delta(4)-fatty-acid desaturase which introduces a double bond at the 4-position in the long-chain base (LCB) of ceramides.</text>
</comment>
<evidence type="ECO:0000313" key="11">
    <source>
        <dbReference type="EMBL" id="VUG20058.1"/>
    </source>
</evidence>
<evidence type="ECO:0000256" key="7">
    <source>
        <dbReference type="ARBA" id="ARBA00023136"/>
    </source>
</evidence>
<keyword evidence="4" id="KW-1133">Transmembrane helix</keyword>
<proteinExistence type="inferred from homology"/>
<keyword evidence="12" id="KW-1185">Reference proteome</keyword>
<dbReference type="UniPathway" id="UPA00222"/>
<dbReference type="GO" id="GO:0042284">
    <property type="term" value="F:sphingolipid delta-4 desaturase activity"/>
    <property type="evidence" value="ECO:0007669"/>
    <property type="project" value="UniProtKB-UniRule"/>
</dbReference>
<dbReference type="Proteomes" id="UP000478008">
    <property type="component" value="Unassembled WGS sequence"/>
</dbReference>
<evidence type="ECO:0000256" key="1">
    <source>
        <dbReference type="ARBA" id="ARBA00004141"/>
    </source>
</evidence>
<evidence type="ECO:0000256" key="3">
    <source>
        <dbReference type="ARBA" id="ARBA00022692"/>
    </source>
</evidence>
<evidence type="ECO:0000256" key="5">
    <source>
        <dbReference type="ARBA" id="ARBA00023002"/>
    </source>
</evidence>
<evidence type="ECO:0000256" key="6">
    <source>
        <dbReference type="ARBA" id="ARBA00023098"/>
    </source>
</evidence>
<dbReference type="EC" id="1.14.19.17" evidence="8"/>
<dbReference type="InterPro" id="IPR013866">
    <property type="entry name" value="Sphingolipid_d4-desaturase_N"/>
</dbReference>
<gene>
    <name evidence="11" type="ORF">DEBR0S6_06964G</name>
</gene>
<evidence type="ECO:0000313" key="12">
    <source>
        <dbReference type="Proteomes" id="UP000478008"/>
    </source>
</evidence>
<organism evidence="11 12">
    <name type="scientific">Dekkera bruxellensis</name>
    <name type="common">Brettanomyces custersii</name>
    <dbReference type="NCBI Taxonomy" id="5007"/>
    <lineage>
        <taxon>Eukaryota</taxon>
        <taxon>Fungi</taxon>
        <taxon>Dikarya</taxon>
        <taxon>Ascomycota</taxon>
        <taxon>Saccharomycotina</taxon>
        <taxon>Pichiomycetes</taxon>
        <taxon>Pichiales</taxon>
        <taxon>Pichiaceae</taxon>
        <taxon>Brettanomyces</taxon>
    </lineage>
</organism>
<evidence type="ECO:0000256" key="9">
    <source>
        <dbReference type="SAM" id="MobiDB-lite"/>
    </source>
</evidence>
<feature type="region of interest" description="Disordered" evidence="9">
    <location>
        <begin position="21"/>
        <end position="40"/>
    </location>
</feature>
<sequence>MSESLRVRHSAKQPVKSVTVDYSDGSTKVPGPNVGKDNRDENGTMNNFYWTNYRDPHAIRRKLIIKAHPEVLKLCGPEPLTKYVASAVVLTQILVAYLFRNTYPLDPLFLLVAYSLGGTCNQNVFMCIHELSHSLAFKKPLWNKLFAIFVNLPIGIPYSASFQPYHQLHHKFFGDEKYDTDLPTNFEARFLSSIPGKLFFTTFQIFFYALRPICVATIPIRWIHFINIVVQFTFDYFILRYWGINSFFYFLFSSFFAGSLHPTAGHFVGEHYLFDPPKHFKMFVDAPPAETYSYYGPLNPLVWNVGYHNEHHDFPYIPWTRLPELRREATEFYEGLPTHESWILTIIDFIFKYDITMYNRVKRRTAGRRLFKQVDYDDNSK</sequence>
<comment type="catalytic activity">
    <reaction evidence="8">
        <text>an N-acylsphinganine + 2 Fe(II)-[cytochrome b5] + O2 + 2 H(+) = an N-acylsphing-4-enine + 2 Fe(III)-[cytochrome b5] + 2 H2O</text>
        <dbReference type="Rhea" id="RHEA:46544"/>
        <dbReference type="Rhea" id="RHEA-COMP:10438"/>
        <dbReference type="Rhea" id="RHEA-COMP:10439"/>
        <dbReference type="ChEBI" id="CHEBI:15377"/>
        <dbReference type="ChEBI" id="CHEBI:15378"/>
        <dbReference type="ChEBI" id="CHEBI:15379"/>
        <dbReference type="ChEBI" id="CHEBI:29033"/>
        <dbReference type="ChEBI" id="CHEBI:29034"/>
        <dbReference type="ChEBI" id="CHEBI:31488"/>
        <dbReference type="ChEBI" id="CHEBI:52639"/>
        <dbReference type="EC" id="1.14.19.17"/>
    </reaction>
</comment>
<dbReference type="EMBL" id="CABFWN010000006">
    <property type="protein sequence ID" value="VUG20058.1"/>
    <property type="molecule type" value="Genomic_DNA"/>
</dbReference>
<name>A0A7D9D058_DEKBR</name>
<protein>
    <recommendedName>
        <fullName evidence="8">Sphingolipid delta(4)-desaturase</fullName>
        <ecNumber evidence="8">1.14.19.17</ecNumber>
    </recommendedName>
</protein>
<comment type="similarity">
    <text evidence="2 8">Belongs to the fatty acid desaturase type 1 family. DEGS subfamily.</text>
</comment>